<dbReference type="SUPFAM" id="SSF53098">
    <property type="entry name" value="Ribonuclease H-like"/>
    <property type="match status" value="1"/>
</dbReference>
<reference evidence="2" key="1">
    <citation type="submission" date="2020-10" db="EMBL/GenBank/DDBJ databases">
        <authorList>
            <person name="Castelo-Branco R."/>
            <person name="Eusebio N."/>
            <person name="Adriana R."/>
            <person name="Vieira A."/>
            <person name="Brugerolle De Fraissinette N."/>
            <person name="Rezende De Castro R."/>
            <person name="Schneider M.P."/>
            <person name="Vasconcelos V."/>
            <person name="Leao P.N."/>
        </authorList>
    </citation>
    <scope>NUCLEOTIDE SEQUENCE</scope>
    <source>
        <strain evidence="2">LEGE 11480</strain>
    </source>
</reference>
<dbReference type="EMBL" id="JADEXQ010000247">
    <property type="protein sequence ID" value="MBE9033540.1"/>
    <property type="molecule type" value="Genomic_DNA"/>
</dbReference>
<comment type="caution">
    <text evidence="2">The sequence shown here is derived from an EMBL/GenBank/DDBJ whole genome shotgun (WGS) entry which is preliminary data.</text>
</comment>
<dbReference type="InterPro" id="IPR012337">
    <property type="entry name" value="RNaseH-like_sf"/>
</dbReference>
<evidence type="ECO:0000313" key="3">
    <source>
        <dbReference type="Proteomes" id="UP000625316"/>
    </source>
</evidence>
<gene>
    <name evidence="2" type="ORF">IQ266_27820</name>
</gene>
<evidence type="ECO:0000259" key="1">
    <source>
        <dbReference type="Pfam" id="PF01609"/>
    </source>
</evidence>
<proteinExistence type="predicted"/>
<organism evidence="2 3">
    <name type="scientific">Romeriopsis navalis LEGE 11480</name>
    <dbReference type="NCBI Taxonomy" id="2777977"/>
    <lineage>
        <taxon>Bacteria</taxon>
        <taxon>Bacillati</taxon>
        <taxon>Cyanobacteriota</taxon>
        <taxon>Cyanophyceae</taxon>
        <taxon>Leptolyngbyales</taxon>
        <taxon>Leptolyngbyaceae</taxon>
        <taxon>Romeriopsis</taxon>
        <taxon>Romeriopsis navalis</taxon>
    </lineage>
</organism>
<evidence type="ECO:0000313" key="2">
    <source>
        <dbReference type="EMBL" id="MBE9033540.1"/>
    </source>
</evidence>
<keyword evidence="3" id="KW-1185">Reference proteome</keyword>
<accession>A0A928VS80</accession>
<dbReference type="AlphaFoldDB" id="A0A928VS80"/>
<dbReference type="GO" id="GO:0006313">
    <property type="term" value="P:DNA transposition"/>
    <property type="evidence" value="ECO:0007669"/>
    <property type="project" value="InterPro"/>
</dbReference>
<dbReference type="Pfam" id="PF01609">
    <property type="entry name" value="DDE_Tnp_1"/>
    <property type="match status" value="1"/>
</dbReference>
<dbReference type="InterPro" id="IPR002559">
    <property type="entry name" value="Transposase_11"/>
</dbReference>
<feature type="domain" description="Transposase IS4-like" evidence="1">
    <location>
        <begin position="118"/>
        <end position="306"/>
    </location>
</feature>
<dbReference type="GO" id="GO:0003677">
    <property type="term" value="F:DNA binding"/>
    <property type="evidence" value="ECO:0007669"/>
    <property type="project" value="InterPro"/>
</dbReference>
<name>A0A928VS80_9CYAN</name>
<dbReference type="Proteomes" id="UP000625316">
    <property type="component" value="Unassembled WGS sequence"/>
</dbReference>
<dbReference type="RefSeq" id="WP_264328333.1">
    <property type="nucleotide sequence ID" value="NZ_JADEXQ010000247.1"/>
</dbReference>
<protein>
    <submittedName>
        <fullName evidence="2">Transposase</fullName>
    </submittedName>
</protein>
<dbReference type="GO" id="GO:0004803">
    <property type="term" value="F:transposase activity"/>
    <property type="evidence" value="ECO:0007669"/>
    <property type="project" value="InterPro"/>
</dbReference>
<sequence>MNTIREHAQQLVYRLLKLLPTDYQRDSLQTLLGLFLEAEGHPLPQSSQLKSPAALSRFLNRYAWPTRQLIRTIRRAILIQLMQYAPQGRRPWLQVIVDLTTLEKRGKFAAFGDLLHVLNGKRGVPLVVLYLVVGPFRVPWSFRVWRGQGQTTPVQLAIRLLDTLPKPLTKAFRLTILADSGFGSTPFLEALRQRHYPVIVGVRYDRKLADGRHLYDLAKPGQRVRLDGLSFPVTVAWFYLKRDGQYQQRFVLSTRRLKAAIIIWWGRRRWAIEGFFKTIKHRFGAHRFGQQTLLGMLRWLILCFTSFILTHWTHLAIAPKSPPDWAKAAHLARQQLCPELVACLLVIELARARDLLATLGLECQIQPMQI</sequence>